<evidence type="ECO:0000256" key="1">
    <source>
        <dbReference type="ARBA" id="ARBA00023015"/>
    </source>
</evidence>
<keyword evidence="5" id="KW-1185">Reference proteome</keyword>
<organism evidence="4 5">
    <name type="scientific">Arthrobacter burdickii</name>
    <dbReference type="NCBI Taxonomy" id="3035920"/>
    <lineage>
        <taxon>Bacteria</taxon>
        <taxon>Bacillati</taxon>
        <taxon>Actinomycetota</taxon>
        <taxon>Actinomycetes</taxon>
        <taxon>Micrococcales</taxon>
        <taxon>Micrococcaceae</taxon>
        <taxon>Arthrobacter</taxon>
    </lineage>
</organism>
<evidence type="ECO:0000313" key="4">
    <source>
        <dbReference type="EMBL" id="MDN4610069.1"/>
    </source>
</evidence>
<dbReference type="SUPFAM" id="SSF46689">
    <property type="entry name" value="Homeodomain-like"/>
    <property type="match status" value="1"/>
</dbReference>
<protein>
    <submittedName>
        <fullName evidence="4">TetR/AcrR family transcriptional regulator C-terminal domain-containing protein</fullName>
    </submittedName>
</protein>
<dbReference type="InterPro" id="IPR036271">
    <property type="entry name" value="Tet_transcr_reg_TetR-rel_C_sf"/>
</dbReference>
<evidence type="ECO:0000259" key="3">
    <source>
        <dbReference type="Pfam" id="PF02909"/>
    </source>
</evidence>
<feature type="domain" description="Tetracycline repressor TetR C-terminal" evidence="3">
    <location>
        <begin position="77"/>
        <end position="155"/>
    </location>
</feature>
<evidence type="ECO:0000256" key="2">
    <source>
        <dbReference type="ARBA" id="ARBA00023163"/>
    </source>
</evidence>
<reference evidence="4" key="1">
    <citation type="submission" date="2023-06" db="EMBL/GenBank/DDBJ databases">
        <title>MT1 and MT2 Draft Genomes of Novel Species.</title>
        <authorList>
            <person name="Venkateswaran K."/>
        </authorList>
    </citation>
    <scope>NUCLEOTIDE SEQUENCE</scope>
    <source>
        <strain evidence="4">IIF3SC-B10</strain>
    </source>
</reference>
<dbReference type="Gene3D" id="1.10.357.10">
    <property type="entry name" value="Tetracycline Repressor, domain 2"/>
    <property type="match status" value="1"/>
</dbReference>
<name>A0ABT8JYC3_9MICC</name>
<dbReference type="InterPro" id="IPR004111">
    <property type="entry name" value="Repressor_TetR_C"/>
</dbReference>
<keyword evidence="1" id="KW-0805">Transcription regulation</keyword>
<dbReference type="RefSeq" id="WP_301224979.1">
    <property type="nucleotide sequence ID" value="NZ_JAROCG010000001.1"/>
</dbReference>
<dbReference type="Pfam" id="PF02909">
    <property type="entry name" value="TetR_C_1"/>
    <property type="match status" value="1"/>
</dbReference>
<dbReference type="Proteomes" id="UP001174209">
    <property type="component" value="Unassembled WGS sequence"/>
</dbReference>
<proteinExistence type="predicted"/>
<accession>A0ABT8JYC3</accession>
<dbReference type="InterPro" id="IPR009057">
    <property type="entry name" value="Homeodomain-like_sf"/>
</dbReference>
<evidence type="ECO:0000313" key="5">
    <source>
        <dbReference type="Proteomes" id="UP001174209"/>
    </source>
</evidence>
<dbReference type="SUPFAM" id="SSF48498">
    <property type="entry name" value="Tetracyclin repressor-like, C-terminal domain"/>
    <property type="match status" value="1"/>
</dbReference>
<keyword evidence="2" id="KW-0804">Transcription</keyword>
<comment type="caution">
    <text evidence="4">The sequence shown here is derived from an EMBL/GenBank/DDBJ whole genome shotgun (WGS) entry which is preliminary data.</text>
</comment>
<gene>
    <name evidence="4" type="ORF">P5G52_04235</name>
</gene>
<dbReference type="EMBL" id="JAROCG010000001">
    <property type="protein sequence ID" value="MDN4610069.1"/>
    <property type="molecule type" value="Genomic_DNA"/>
</dbReference>
<sequence>MARPRKQLLSRDIILEAALELVGRHRDFTITGIAQHLGVNPSSLYHHMIGGRDEIIEALRERIYREIDLDALGGADASWQSRIEYWVLAYREAVARYPSAIPLLLGRMVDDAPTLALYEVLASALAEAGVPREQHLAVISMLDALVFGSALDAASPDPLWLSSADAHPALHGAGASEPAPDRIGEGLRLGIRAAISYLEVSRAGFDRV</sequence>